<dbReference type="SMART" id="SM00822">
    <property type="entry name" value="PKS_KR"/>
    <property type="match status" value="1"/>
</dbReference>
<dbReference type="InterPro" id="IPR020904">
    <property type="entry name" value="Sc_DH/Rdtase_CS"/>
</dbReference>
<keyword evidence="2" id="KW-0560">Oxidoreductase</keyword>
<dbReference type="EMBL" id="BSEV01000002">
    <property type="protein sequence ID" value="GLK08299.1"/>
    <property type="molecule type" value="Genomic_DNA"/>
</dbReference>
<dbReference type="InterPro" id="IPR002347">
    <property type="entry name" value="SDR_fam"/>
</dbReference>
<dbReference type="SUPFAM" id="SSF51735">
    <property type="entry name" value="NAD(P)-binding Rossmann-fold domains"/>
    <property type="match status" value="1"/>
</dbReference>
<comment type="similarity">
    <text evidence="1">Belongs to the short-chain dehydrogenases/reductases (SDR) family.</text>
</comment>
<organism evidence="4 5">
    <name type="scientific">Streptosporangium carneum</name>
    <dbReference type="NCBI Taxonomy" id="47481"/>
    <lineage>
        <taxon>Bacteria</taxon>
        <taxon>Bacillati</taxon>
        <taxon>Actinomycetota</taxon>
        <taxon>Actinomycetes</taxon>
        <taxon>Streptosporangiales</taxon>
        <taxon>Streptosporangiaceae</taxon>
        <taxon>Streptosporangium</taxon>
    </lineage>
</organism>
<keyword evidence="5" id="KW-1185">Reference proteome</keyword>
<gene>
    <name evidence="4" type="ORF">GCM10017600_17040</name>
</gene>
<dbReference type="Pfam" id="PF00106">
    <property type="entry name" value="adh_short"/>
    <property type="match status" value="1"/>
</dbReference>
<dbReference type="GO" id="GO:0016491">
    <property type="term" value="F:oxidoreductase activity"/>
    <property type="evidence" value="ECO:0007669"/>
    <property type="project" value="UniProtKB-KW"/>
</dbReference>
<dbReference type="PANTHER" id="PTHR43669:SF6">
    <property type="entry name" value="DECAPRENYLPHOSPHORYL-2-KETO-BETA-D-ERYTHRO-PENTOSE REDUCTASE"/>
    <property type="match status" value="1"/>
</dbReference>
<reference evidence="4" key="2">
    <citation type="submission" date="2023-01" db="EMBL/GenBank/DDBJ databases">
        <authorList>
            <person name="Sun Q."/>
            <person name="Evtushenko L."/>
        </authorList>
    </citation>
    <scope>NUCLEOTIDE SEQUENCE</scope>
    <source>
        <strain evidence="4">VKM Ac-2007</strain>
    </source>
</reference>
<evidence type="ECO:0000259" key="3">
    <source>
        <dbReference type="SMART" id="SM00822"/>
    </source>
</evidence>
<protein>
    <submittedName>
        <fullName evidence="4">Short-chain dehydrogenase</fullName>
    </submittedName>
</protein>
<dbReference type="InterPro" id="IPR036291">
    <property type="entry name" value="NAD(P)-bd_dom_sf"/>
</dbReference>
<evidence type="ECO:0000313" key="5">
    <source>
        <dbReference type="Proteomes" id="UP001143474"/>
    </source>
</evidence>
<sequence>MRSREVLFRAVVEEACSVKNSLGSVDTVLLLGGRSEIGLAIVERLVRDGARKVVLAARDPGDTPPVIGAAQVHLLEFDASRPETHGEVIEAAVKLVGDLDVVIPAFGVLGSQEVYDADPVAAARAVAVNYGGHVSAGLSAARRLREQGHGTLVVLSSVAGIRVRRANFVYGSAKAGLDGFAQGLGDALHGSGARVMIVRPGFVVGRMTKGMSPAPLSSTPGQVADAVVAGLRSDAEVVWVPGALRVLFAVMRVLPRAVWRRMPR</sequence>
<proteinExistence type="inferred from homology"/>
<dbReference type="Proteomes" id="UP001143474">
    <property type="component" value="Unassembled WGS sequence"/>
</dbReference>
<dbReference type="CDD" id="cd05233">
    <property type="entry name" value="SDR_c"/>
    <property type="match status" value="1"/>
</dbReference>
<evidence type="ECO:0000256" key="2">
    <source>
        <dbReference type="ARBA" id="ARBA00023002"/>
    </source>
</evidence>
<feature type="domain" description="Ketoreductase" evidence="3">
    <location>
        <begin position="26"/>
        <end position="201"/>
    </location>
</feature>
<accession>A0A9W6HZL8</accession>
<reference evidence="4" key="1">
    <citation type="journal article" date="2014" name="Int. J. Syst. Evol. Microbiol.">
        <title>Complete genome sequence of Corynebacterium casei LMG S-19264T (=DSM 44701T), isolated from a smear-ripened cheese.</title>
        <authorList>
            <consortium name="US DOE Joint Genome Institute (JGI-PGF)"/>
            <person name="Walter F."/>
            <person name="Albersmeier A."/>
            <person name="Kalinowski J."/>
            <person name="Ruckert C."/>
        </authorList>
    </citation>
    <scope>NUCLEOTIDE SEQUENCE</scope>
    <source>
        <strain evidence="4">VKM Ac-2007</strain>
    </source>
</reference>
<evidence type="ECO:0000313" key="4">
    <source>
        <dbReference type="EMBL" id="GLK08299.1"/>
    </source>
</evidence>
<dbReference type="InterPro" id="IPR057326">
    <property type="entry name" value="KR_dom"/>
</dbReference>
<name>A0A9W6HZL8_9ACTN</name>
<dbReference type="AlphaFoldDB" id="A0A9W6HZL8"/>
<evidence type="ECO:0000256" key="1">
    <source>
        <dbReference type="ARBA" id="ARBA00006484"/>
    </source>
</evidence>
<dbReference type="PRINTS" id="PR00081">
    <property type="entry name" value="GDHRDH"/>
</dbReference>
<dbReference type="PANTHER" id="PTHR43669">
    <property type="entry name" value="5-KETO-D-GLUCONATE 5-REDUCTASE"/>
    <property type="match status" value="1"/>
</dbReference>
<dbReference type="PROSITE" id="PS00061">
    <property type="entry name" value="ADH_SHORT"/>
    <property type="match status" value="1"/>
</dbReference>
<comment type="caution">
    <text evidence="4">The sequence shown here is derived from an EMBL/GenBank/DDBJ whole genome shotgun (WGS) entry which is preliminary data.</text>
</comment>
<dbReference type="Gene3D" id="3.40.50.720">
    <property type="entry name" value="NAD(P)-binding Rossmann-like Domain"/>
    <property type="match status" value="1"/>
</dbReference>